<organism evidence="1 2">
    <name type="scientific">Salix purpurea</name>
    <name type="common">Purple osier willow</name>
    <dbReference type="NCBI Taxonomy" id="77065"/>
    <lineage>
        <taxon>Eukaryota</taxon>
        <taxon>Viridiplantae</taxon>
        <taxon>Streptophyta</taxon>
        <taxon>Embryophyta</taxon>
        <taxon>Tracheophyta</taxon>
        <taxon>Spermatophyta</taxon>
        <taxon>Magnoliopsida</taxon>
        <taxon>eudicotyledons</taxon>
        <taxon>Gunneridae</taxon>
        <taxon>Pentapetalae</taxon>
        <taxon>rosids</taxon>
        <taxon>fabids</taxon>
        <taxon>Malpighiales</taxon>
        <taxon>Salicaceae</taxon>
        <taxon>Saliceae</taxon>
        <taxon>Salix</taxon>
    </lineage>
</organism>
<reference evidence="1" key="1">
    <citation type="submission" date="2022-11" db="EMBL/GenBank/DDBJ databases">
        <authorList>
            <person name="Hyden B.L."/>
            <person name="Feng K."/>
            <person name="Yates T."/>
            <person name="Jawdy S."/>
            <person name="Smart L.B."/>
            <person name="Muchero W."/>
        </authorList>
    </citation>
    <scope>NUCLEOTIDE SEQUENCE</scope>
    <source>
        <tissue evidence="1">Shoot tip</tissue>
    </source>
</reference>
<name>A0A9Q0URR4_SALPP</name>
<keyword evidence="2" id="KW-1185">Reference proteome</keyword>
<reference evidence="1" key="2">
    <citation type="journal article" date="2023" name="Int. J. Mol. Sci.">
        <title>De Novo Assembly and Annotation of 11 Diverse Shrub Willow (Salix) Genomes Reveals Novel Gene Organization in Sex-Linked Regions.</title>
        <authorList>
            <person name="Hyden B."/>
            <person name="Feng K."/>
            <person name="Yates T.B."/>
            <person name="Jawdy S."/>
            <person name="Cereghino C."/>
            <person name="Smart L.B."/>
            <person name="Muchero W."/>
        </authorList>
    </citation>
    <scope>NUCLEOTIDE SEQUENCE</scope>
    <source>
        <tissue evidence="1">Shoot tip</tissue>
    </source>
</reference>
<dbReference type="Proteomes" id="UP001151532">
    <property type="component" value="Chromosome 17"/>
</dbReference>
<proteinExistence type="predicted"/>
<protein>
    <submittedName>
        <fullName evidence="1">Uncharacterized protein</fullName>
    </submittedName>
</protein>
<dbReference type="EMBL" id="JAPFFK010000011">
    <property type="protein sequence ID" value="KAJ6734856.1"/>
    <property type="molecule type" value="Genomic_DNA"/>
</dbReference>
<comment type="caution">
    <text evidence="1">The sequence shown here is derived from an EMBL/GenBank/DDBJ whole genome shotgun (WGS) entry which is preliminary data.</text>
</comment>
<evidence type="ECO:0000313" key="2">
    <source>
        <dbReference type="Proteomes" id="UP001151532"/>
    </source>
</evidence>
<accession>A0A9Q0URR4</accession>
<dbReference type="AlphaFoldDB" id="A0A9Q0URR4"/>
<gene>
    <name evidence="1" type="ORF">OIU79_002016</name>
</gene>
<evidence type="ECO:0000313" key="1">
    <source>
        <dbReference type="EMBL" id="KAJ6734856.1"/>
    </source>
</evidence>
<sequence length="99" mass="11167">MAKPETSLNFTVKFSVLMFRPRLQGITKLTRSASCLLFLGSVNHRSSSFRIGQRRAELEGISIDAPQELEFDVRSGKYGTRSHGLWYTPLHDIRSPNVG</sequence>